<keyword evidence="3" id="KW-1185">Reference proteome</keyword>
<name>A0A7D9JZ86_PARCT</name>
<feature type="compositionally biased region" description="Basic residues" evidence="1">
    <location>
        <begin position="36"/>
        <end position="55"/>
    </location>
</feature>
<evidence type="ECO:0000313" key="2">
    <source>
        <dbReference type="EMBL" id="CAB4038012.1"/>
    </source>
</evidence>
<dbReference type="AlphaFoldDB" id="A0A7D9JZ86"/>
<sequence>MNLSPVKNNSKVLTQKQNMNTGFIETKIMNNEQNTRQKHSRDNKGKKKRKRKGKSVYHDRSSSNSELSSSKVSVVDHPAVIASTV</sequence>
<evidence type="ECO:0000256" key="1">
    <source>
        <dbReference type="SAM" id="MobiDB-lite"/>
    </source>
</evidence>
<feature type="region of interest" description="Disordered" evidence="1">
    <location>
        <begin position="1"/>
        <end position="85"/>
    </location>
</feature>
<organism evidence="2 3">
    <name type="scientific">Paramuricea clavata</name>
    <name type="common">Red gorgonian</name>
    <name type="synonym">Violescent sea-whip</name>
    <dbReference type="NCBI Taxonomy" id="317549"/>
    <lineage>
        <taxon>Eukaryota</taxon>
        <taxon>Metazoa</taxon>
        <taxon>Cnidaria</taxon>
        <taxon>Anthozoa</taxon>
        <taxon>Octocorallia</taxon>
        <taxon>Malacalcyonacea</taxon>
        <taxon>Plexauridae</taxon>
        <taxon>Paramuricea</taxon>
    </lineage>
</organism>
<evidence type="ECO:0000313" key="3">
    <source>
        <dbReference type="Proteomes" id="UP001152795"/>
    </source>
</evidence>
<dbReference type="Proteomes" id="UP001152795">
    <property type="component" value="Unassembled WGS sequence"/>
</dbReference>
<gene>
    <name evidence="2" type="ORF">PACLA_8A087543</name>
</gene>
<feature type="compositionally biased region" description="Polar residues" evidence="1">
    <location>
        <begin position="1"/>
        <end position="34"/>
    </location>
</feature>
<proteinExistence type="predicted"/>
<protein>
    <submittedName>
        <fullName evidence="2">Uncharacterized protein</fullName>
    </submittedName>
</protein>
<dbReference type="EMBL" id="CACRXK020023705">
    <property type="protein sequence ID" value="CAB4038012.1"/>
    <property type="molecule type" value="Genomic_DNA"/>
</dbReference>
<accession>A0A7D9JZ86</accession>
<feature type="compositionally biased region" description="Low complexity" evidence="1">
    <location>
        <begin position="62"/>
        <end position="75"/>
    </location>
</feature>
<reference evidence="2" key="1">
    <citation type="submission" date="2020-04" db="EMBL/GenBank/DDBJ databases">
        <authorList>
            <person name="Alioto T."/>
            <person name="Alioto T."/>
            <person name="Gomez Garrido J."/>
        </authorList>
    </citation>
    <scope>NUCLEOTIDE SEQUENCE</scope>
    <source>
        <strain evidence="2">A484AB</strain>
    </source>
</reference>
<comment type="caution">
    <text evidence="2">The sequence shown here is derived from an EMBL/GenBank/DDBJ whole genome shotgun (WGS) entry which is preliminary data.</text>
</comment>